<protein>
    <submittedName>
        <fullName evidence="2">Putative ABC transporter permease</fullName>
    </submittedName>
</protein>
<dbReference type="Proteomes" id="UP000183504">
    <property type="component" value="Unassembled WGS sequence"/>
</dbReference>
<feature type="transmembrane region" description="Helical" evidence="1">
    <location>
        <begin position="139"/>
        <end position="162"/>
    </location>
</feature>
<dbReference type="AlphaFoldDB" id="A0A0B7GIL2"/>
<dbReference type="EMBL" id="CDMW01000001">
    <property type="protein sequence ID" value="CEL89615.1"/>
    <property type="molecule type" value="Genomic_DNA"/>
</dbReference>
<gene>
    <name evidence="2" type="ORF">SSV_0300</name>
</gene>
<proteinExistence type="predicted"/>
<organism evidence="2 3">
    <name type="scientific">Streptococcus sanguinis</name>
    <dbReference type="NCBI Taxonomy" id="1305"/>
    <lineage>
        <taxon>Bacteria</taxon>
        <taxon>Bacillati</taxon>
        <taxon>Bacillota</taxon>
        <taxon>Bacilli</taxon>
        <taxon>Lactobacillales</taxon>
        <taxon>Streptococcaceae</taxon>
        <taxon>Streptococcus</taxon>
    </lineage>
</organism>
<reference evidence="2 3" key="1">
    <citation type="submission" date="2015-01" db="EMBL/GenBank/DDBJ databases">
        <authorList>
            <person name="Pelicic Vladimir"/>
        </authorList>
    </citation>
    <scope>NUCLEOTIDE SEQUENCE [LARGE SCALE GENOMIC DNA]</scope>
    <source>
        <strain evidence="2 3">2908</strain>
    </source>
</reference>
<keyword evidence="1" id="KW-1133">Transmembrane helix</keyword>
<feature type="transmembrane region" description="Helical" evidence="1">
    <location>
        <begin position="94"/>
        <end position="119"/>
    </location>
</feature>
<keyword evidence="1" id="KW-0812">Transmembrane</keyword>
<feature type="transmembrane region" description="Helical" evidence="1">
    <location>
        <begin position="12"/>
        <end position="34"/>
    </location>
</feature>
<feature type="transmembrane region" description="Helical" evidence="1">
    <location>
        <begin position="208"/>
        <end position="235"/>
    </location>
</feature>
<accession>A0A0B7GIL2</accession>
<keyword evidence="1" id="KW-0472">Membrane</keyword>
<evidence type="ECO:0000256" key="1">
    <source>
        <dbReference type="SAM" id="Phobius"/>
    </source>
</evidence>
<name>A0A0B7GIL2_STRSA</name>
<dbReference type="RefSeq" id="WP_072073402.1">
    <property type="nucleotide sequence ID" value="NZ_CDMW01000001.1"/>
</dbReference>
<feature type="transmembrane region" description="Helical" evidence="1">
    <location>
        <begin position="169"/>
        <end position="188"/>
    </location>
</feature>
<sequence length="240" mass="27229">MFNSIKADYYRLFRSVGFWGVQAFCIFGILLAIFTSKVVSSDNGIFFAIDLVSYNIGMLFIACNVMTSLLLGVDLNDKLYHNNLTTGKTRIQYYFSKSLVIGSLLPMQFILLYILGIVIEFVRTGGNMGTLPANFWGQFAILFVMQVICTYAWYCITSFVLYLTRNYSVVFITYIMTYIFLNLPSQMVDANNEWFKAIKMEFFYGDASIPGVITKTAIFALSLITVFTIAGLATLKKRDL</sequence>
<evidence type="ECO:0000313" key="2">
    <source>
        <dbReference type="EMBL" id="CEL89615.1"/>
    </source>
</evidence>
<evidence type="ECO:0000313" key="3">
    <source>
        <dbReference type="Proteomes" id="UP000183504"/>
    </source>
</evidence>
<feature type="transmembrane region" description="Helical" evidence="1">
    <location>
        <begin position="54"/>
        <end position="73"/>
    </location>
</feature>